<feature type="transmembrane region" description="Helical" evidence="2">
    <location>
        <begin position="111"/>
        <end position="128"/>
    </location>
</feature>
<evidence type="ECO:0000256" key="1">
    <source>
        <dbReference type="SAM" id="MobiDB-lite"/>
    </source>
</evidence>
<keyword evidence="2" id="KW-0812">Transmembrane</keyword>
<protein>
    <recommendedName>
        <fullName evidence="5">VanZ-like domain-containing protein</fullName>
    </recommendedName>
</protein>
<dbReference type="EMBL" id="DF830072">
    <property type="protein sequence ID" value="GAK64374.1"/>
    <property type="molecule type" value="Genomic_DNA"/>
</dbReference>
<feature type="transmembrane region" description="Helical" evidence="2">
    <location>
        <begin position="80"/>
        <end position="99"/>
    </location>
</feature>
<dbReference type="RefSeq" id="XP_014657314.1">
    <property type="nucleotide sequence ID" value="XM_014801828.1"/>
</dbReference>
<feature type="compositionally biased region" description="Polar residues" evidence="1">
    <location>
        <begin position="235"/>
        <end position="247"/>
    </location>
</feature>
<keyword evidence="4" id="KW-1185">Reference proteome</keyword>
<evidence type="ECO:0000313" key="4">
    <source>
        <dbReference type="Proteomes" id="UP000053758"/>
    </source>
</evidence>
<evidence type="ECO:0000313" key="3">
    <source>
        <dbReference type="EMBL" id="GAK64374.1"/>
    </source>
</evidence>
<keyword evidence="2" id="KW-0472">Membrane</keyword>
<feature type="region of interest" description="Disordered" evidence="1">
    <location>
        <begin position="263"/>
        <end position="315"/>
    </location>
</feature>
<dbReference type="PANTHER" id="PTHR28008:SF1">
    <property type="entry name" value="DOMAIN PROTEIN, PUTATIVE (AFU_ORTHOLOGUE AFUA_3G10980)-RELATED"/>
    <property type="match status" value="1"/>
</dbReference>
<proteinExistence type="predicted"/>
<reference evidence="3" key="1">
    <citation type="submission" date="2014-07" db="EMBL/GenBank/DDBJ databases">
        <title>Draft genome sequence of the yeast Pseudozyma antarctica JCM 10317 known as a producer of lipase B which used in a wide range of industrial applications.</title>
        <authorList>
            <person name="Morita T."/>
            <person name="Saika A."/>
            <person name="Koike H."/>
        </authorList>
    </citation>
    <scope>NUCLEOTIDE SEQUENCE</scope>
    <source>
        <strain evidence="3">JCM 10317</strain>
    </source>
</reference>
<evidence type="ECO:0008006" key="5">
    <source>
        <dbReference type="Google" id="ProtNLM"/>
    </source>
</evidence>
<dbReference type="HOGENOM" id="CLU_062280_0_0_1"/>
<sequence>MDRNAGSAAASAFPQAVMPRLETSSGWSRLTADIKAVFAPGTGSMGERGAILKTVLLRSVRVTVSSSGQAPVLPLRIRPAFVVLNVLDLILLGILGFHPRGQTWIRLNDKLLHFVCFFLATAMFYMIWDVDEPARTSYLWRNASLILSAITCLLVGGIGSEIVQSLLPYKQFQIGDIVANLLGSSLGLWFSYHLEKRYRARRELERLYAPLDIEDYGDILDDEDDGADLDPTPNPRSSLKTSSSTAGANKKTRFAADVWDDSLDIDNLPSRGPARAAPEATPAVSGSTSRPDLFTIDDNEPPSPPAQPNVWTQAQ</sequence>
<dbReference type="GeneID" id="26303359"/>
<feature type="region of interest" description="Disordered" evidence="1">
    <location>
        <begin position="220"/>
        <end position="248"/>
    </location>
</feature>
<evidence type="ECO:0000256" key="2">
    <source>
        <dbReference type="SAM" id="Phobius"/>
    </source>
</evidence>
<accession>A0A081CCH8</accession>
<dbReference type="Proteomes" id="UP000053758">
    <property type="component" value="Unassembled WGS sequence"/>
</dbReference>
<organism evidence="3">
    <name type="scientific">Pseudozyma antarctica</name>
    <name type="common">Yeast</name>
    <name type="synonym">Candida antarctica</name>
    <dbReference type="NCBI Taxonomy" id="84753"/>
    <lineage>
        <taxon>Eukaryota</taxon>
        <taxon>Fungi</taxon>
        <taxon>Dikarya</taxon>
        <taxon>Basidiomycota</taxon>
        <taxon>Ustilaginomycotina</taxon>
        <taxon>Ustilaginomycetes</taxon>
        <taxon>Ustilaginales</taxon>
        <taxon>Ustilaginaceae</taxon>
        <taxon>Moesziomyces</taxon>
    </lineage>
</organism>
<keyword evidence="2" id="KW-1133">Transmembrane helix</keyword>
<dbReference type="PANTHER" id="PTHR28008">
    <property type="entry name" value="DOMAIN PROTEIN, PUTATIVE (AFU_ORTHOLOGUE AFUA_3G10980)-RELATED"/>
    <property type="match status" value="1"/>
</dbReference>
<feature type="transmembrane region" description="Helical" evidence="2">
    <location>
        <begin position="172"/>
        <end position="192"/>
    </location>
</feature>
<feature type="transmembrane region" description="Helical" evidence="2">
    <location>
        <begin position="140"/>
        <end position="160"/>
    </location>
</feature>
<name>A0A081CCH8_PSEA2</name>
<dbReference type="AlphaFoldDB" id="A0A081CCH8"/>
<gene>
    <name evidence="3" type="ORF">PAN0_005c2587</name>
</gene>